<evidence type="ECO:0000256" key="1">
    <source>
        <dbReference type="PROSITE-ProRule" id="PRU00042"/>
    </source>
</evidence>
<organism evidence="3 4">
    <name type="scientific">Nicrophorus vespilloides</name>
    <name type="common">Boreal carrion beetle</name>
    <dbReference type="NCBI Taxonomy" id="110193"/>
    <lineage>
        <taxon>Eukaryota</taxon>
        <taxon>Metazoa</taxon>
        <taxon>Ecdysozoa</taxon>
        <taxon>Arthropoda</taxon>
        <taxon>Hexapoda</taxon>
        <taxon>Insecta</taxon>
        <taxon>Pterygota</taxon>
        <taxon>Neoptera</taxon>
        <taxon>Endopterygota</taxon>
        <taxon>Coleoptera</taxon>
        <taxon>Polyphaga</taxon>
        <taxon>Staphyliniformia</taxon>
        <taxon>Silphidae</taxon>
        <taxon>Nicrophorinae</taxon>
        <taxon>Nicrophorus</taxon>
    </lineage>
</organism>
<evidence type="ECO:0000313" key="4">
    <source>
        <dbReference type="RefSeq" id="XP_017783510.1"/>
    </source>
</evidence>
<keyword evidence="1" id="KW-0863">Zinc-finger</keyword>
<accession>A0ABM1N9L0</accession>
<evidence type="ECO:0000259" key="2">
    <source>
        <dbReference type="PROSITE" id="PS50157"/>
    </source>
</evidence>
<evidence type="ECO:0000313" key="5">
    <source>
        <dbReference type="RefSeq" id="XP_017783511.1"/>
    </source>
</evidence>
<dbReference type="SMART" id="SM00355">
    <property type="entry name" value="ZnF_C2H2"/>
    <property type="match status" value="2"/>
</dbReference>
<evidence type="ECO:0000313" key="3">
    <source>
        <dbReference type="Proteomes" id="UP000695000"/>
    </source>
</evidence>
<feature type="domain" description="C2H2-type" evidence="2">
    <location>
        <begin position="34"/>
        <end position="61"/>
    </location>
</feature>
<dbReference type="InterPro" id="IPR013087">
    <property type="entry name" value="Znf_C2H2_type"/>
</dbReference>
<keyword evidence="1" id="KW-0862">Zinc</keyword>
<protein>
    <submittedName>
        <fullName evidence="4 5">Zinc finger X-chromosomal protein-like</fullName>
    </submittedName>
</protein>
<dbReference type="RefSeq" id="XP_017783511.1">
    <property type="nucleotide sequence ID" value="XM_017928022.1"/>
</dbReference>
<reference evidence="4 5" key="1">
    <citation type="submission" date="2025-05" db="UniProtKB">
        <authorList>
            <consortium name="RefSeq"/>
        </authorList>
    </citation>
    <scope>IDENTIFICATION</scope>
    <source>
        <tissue evidence="4 5">Whole Larva</tissue>
    </source>
</reference>
<dbReference type="RefSeq" id="XP_017783510.1">
    <property type="nucleotide sequence ID" value="XM_017928021.1"/>
</dbReference>
<dbReference type="Gene3D" id="3.30.160.60">
    <property type="entry name" value="Classic Zinc Finger"/>
    <property type="match status" value="1"/>
</dbReference>
<name>A0ABM1N9L0_NICVS</name>
<dbReference type="SUPFAM" id="SSF57667">
    <property type="entry name" value="beta-beta-alpha zinc fingers"/>
    <property type="match status" value="1"/>
</dbReference>
<dbReference type="InterPro" id="IPR036236">
    <property type="entry name" value="Znf_C2H2_sf"/>
</dbReference>
<keyword evidence="3" id="KW-1185">Reference proteome</keyword>
<gene>
    <name evidence="4 5" type="primary">LOC108567510</name>
</gene>
<keyword evidence="1" id="KW-0479">Metal-binding</keyword>
<sequence>MVHKYFYCIHDFCVSIGQDYTTYGQHTLVMQKKYACLRCGKSYRHQSNLSRHKNKECGKEKKFVCQLCSYRSFQKIHLMGHMYRKHLF</sequence>
<dbReference type="PROSITE" id="PS50157">
    <property type="entry name" value="ZINC_FINGER_C2H2_2"/>
    <property type="match status" value="1"/>
</dbReference>
<dbReference type="GeneID" id="108567510"/>
<dbReference type="Proteomes" id="UP000695000">
    <property type="component" value="Unplaced"/>
</dbReference>
<proteinExistence type="predicted"/>